<reference evidence="1 2" key="1">
    <citation type="journal article" date="2011" name="J. Bacteriol.">
        <title>Genome sequence of Taylorella equigenitalis MCE9, the causative agent of contagious equine metritis.</title>
        <authorList>
            <person name="Hebert L."/>
            <person name="Moumen B."/>
            <person name="Duquesne F."/>
            <person name="Breuil M.F."/>
            <person name="Laugier C."/>
            <person name="Batto J.M."/>
            <person name="Renault P."/>
            <person name="Petry S."/>
        </authorList>
    </citation>
    <scope>NUCLEOTIDE SEQUENCE [LARGE SCALE GENOMIC DNA]</scope>
    <source>
        <strain evidence="1 2">MCE9</strain>
    </source>
</reference>
<dbReference type="AlphaFoldDB" id="A0A654KHT0"/>
<sequence>MTSESYDQKYIDIGIGLNQVDNLKPSDFFYKVIERSTSYNEAERKLIEEEAFKFSVAMLKAIANPYQDNLKISEIYIN</sequence>
<evidence type="ECO:0000313" key="2">
    <source>
        <dbReference type="Proteomes" id="UP000007472"/>
    </source>
</evidence>
<dbReference type="KEGG" id="teq:TEQUI_0473"/>
<dbReference type="EMBL" id="CP002456">
    <property type="protein sequence ID" value="ADU91416.1"/>
    <property type="molecule type" value="Genomic_DNA"/>
</dbReference>
<organism evidence="1 2">
    <name type="scientific">Taylorella equigenitalis (strain MCE9)</name>
    <dbReference type="NCBI Taxonomy" id="937774"/>
    <lineage>
        <taxon>Bacteria</taxon>
        <taxon>Pseudomonadati</taxon>
        <taxon>Pseudomonadota</taxon>
        <taxon>Betaproteobacteria</taxon>
        <taxon>Burkholderiales</taxon>
        <taxon>Alcaligenaceae</taxon>
        <taxon>Taylorella</taxon>
    </lineage>
</organism>
<name>A0A654KHT0_TAYEM</name>
<protein>
    <submittedName>
        <fullName evidence="1">Uncharacterized protein</fullName>
    </submittedName>
</protein>
<gene>
    <name evidence="1" type="ordered locus">TEQUI_0473</name>
</gene>
<dbReference type="Proteomes" id="UP000007472">
    <property type="component" value="Chromosome"/>
</dbReference>
<evidence type="ECO:0000313" key="1">
    <source>
        <dbReference type="EMBL" id="ADU91416.1"/>
    </source>
</evidence>
<accession>A0A654KHT0</accession>
<proteinExistence type="predicted"/>